<feature type="region of interest" description="Disordered" evidence="2">
    <location>
        <begin position="24"/>
        <end position="73"/>
    </location>
</feature>
<organism evidence="3 4">
    <name type="scientific">Suillus discolor</name>
    <dbReference type="NCBI Taxonomy" id="1912936"/>
    <lineage>
        <taxon>Eukaryota</taxon>
        <taxon>Fungi</taxon>
        <taxon>Dikarya</taxon>
        <taxon>Basidiomycota</taxon>
        <taxon>Agaricomycotina</taxon>
        <taxon>Agaricomycetes</taxon>
        <taxon>Agaricomycetidae</taxon>
        <taxon>Boletales</taxon>
        <taxon>Suillineae</taxon>
        <taxon>Suillaceae</taxon>
        <taxon>Suillus</taxon>
    </lineage>
</organism>
<dbReference type="RefSeq" id="XP_041295372.1">
    <property type="nucleotide sequence ID" value="XM_041436551.1"/>
</dbReference>
<dbReference type="OrthoDB" id="10585745at2759"/>
<accession>A0A9P7FCW7</accession>
<keyword evidence="1" id="KW-0175">Coiled coil</keyword>
<feature type="compositionally biased region" description="Low complexity" evidence="2">
    <location>
        <begin position="50"/>
        <end position="61"/>
    </location>
</feature>
<evidence type="ECO:0000256" key="2">
    <source>
        <dbReference type="SAM" id="MobiDB-lite"/>
    </source>
</evidence>
<comment type="caution">
    <text evidence="3">The sequence shown here is derived from an EMBL/GenBank/DDBJ whole genome shotgun (WGS) entry which is preliminary data.</text>
</comment>
<reference evidence="3" key="1">
    <citation type="journal article" date="2020" name="New Phytol.">
        <title>Comparative genomics reveals dynamic genome evolution in host specialist ectomycorrhizal fungi.</title>
        <authorList>
            <person name="Lofgren L.A."/>
            <person name="Nguyen N.H."/>
            <person name="Vilgalys R."/>
            <person name="Ruytinx J."/>
            <person name="Liao H.L."/>
            <person name="Branco S."/>
            <person name="Kuo A."/>
            <person name="LaButti K."/>
            <person name="Lipzen A."/>
            <person name="Andreopoulos W."/>
            <person name="Pangilinan J."/>
            <person name="Riley R."/>
            <person name="Hundley H."/>
            <person name="Na H."/>
            <person name="Barry K."/>
            <person name="Grigoriev I.V."/>
            <person name="Stajich J.E."/>
            <person name="Kennedy P.G."/>
        </authorList>
    </citation>
    <scope>NUCLEOTIDE SEQUENCE</scope>
    <source>
        <strain evidence="3">FC423</strain>
    </source>
</reference>
<protein>
    <submittedName>
        <fullName evidence="3">Uncharacterized protein</fullName>
    </submittedName>
</protein>
<gene>
    <name evidence="3" type="ORF">F5147DRAFT_683508</name>
</gene>
<dbReference type="Proteomes" id="UP000823399">
    <property type="component" value="Unassembled WGS sequence"/>
</dbReference>
<evidence type="ECO:0000313" key="4">
    <source>
        <dbReference type="Proteomes" id="UP000823399"/>
    </source>
</evidence>
<name>A0A9P7FCW7_9AGAM</name>
<keyword evidence="4" id="KW-1185">Reference proteome</keyword>
<dbReference type="EMBL" id="JABBWM010000014">
    <property type="protein sequence ID" value="KAG2112573.1"/>
    <property type="molecule type" value="Genomic_DNA"/>
</dbReference>
<dbReference type="GeneID" id="64698810"/>
<feature type="coiled-coil region" evidence="1">
    <location>
        <begin position="74"/>
        <end position="101"/>
    </location>
</feature>
<dbReference type="AlphaFoldDB" id="A0A9P7FCW7"/>
<feature type="region of interest" description="Disordered" evidence="2">
    <location>
        <begin position="127"/>
        <end position="169"/>
    </location>
</feature>
<sequence>MRKYSPDVRLSHSLSVRRSSGFTALFTPDDETNRRIETQSAQKAQASVEALAPSTATTSTSAKKRKVSPNPASMTEFREILASLQNQIAEIRGENETTRKTHAEDIEALRKELRKVSRPSFRPQTLTTISTGYNVNSPFTSSRPTRPCAQKSSGTPRPQDMGRPSRLPQ</sequence>
<feature type="compositionally biased region" description="Polar residues" evidence="2">
    <location>
        <begin position="127"/>
        <end position="156"/>
    </location>
</feature>
<evidence type="ECO:0000256" key="1">
    <source>
        <dbReference type="SAM" id="Coils"/>
    </source>
</evidence>
<proteinExistence type="predicted"/>
<evidence type="ECO:0000313" key="3">
    <source>
        <dbReference type="EMBL" id="KAG2112573.1"/>
    </source>
</evidence>